<feature type="region of interest" description="Disordered" evidence="8">
    <location>
        <begin position="443"/>
        <end position="480"/>
    </location>
</feature>
<sequence>MCDKNYASNNKKYGLIFTVLIVILPVIVLHFLNLYHYFITRGEISNSYRLAIDSLKVALLFTHIICCCFLYLTLPWTRRMRIFSKIQLHSKMSKGARDSIISKDPFQRNIKYRFYIDGKITFLKGCRVCRIIRPPRTAHCYKCGYCVKTLDHHCLWLSCCIGEGNYAYFCTFLTSLNLVFILTILLNTLLLFCENSSSKIDYRQNFVFSPYAILYIILSIPVLCFIFPLLCFHIYLIMNNKTTYEYYKAKETKSENMVKQQVIKIPVYNIRNASSATIANLNYCDQPQRCRKVNESEKVALCSKVNEDLIAEYGNVEAPPTDRFFDTYGGTREETKQSLNYRENKRTTRENVNTDSSLNDVAPTTKMNMSNISDNSVRMKEIHTTDSMEINSNKLKLNLKICPQLKDRKNRRSGQRRNESTNLQISSLLKRKGQNRNIDNFLSIKESKEGENSRPGSPYFSTSKNNLKSNLQREQSQISDNPLASATAFQINLAQGLNNDDLREEIKIMDGDDLLETPKANNMTSKLNRLEKEIFIQTAQSSLKTRNKEVSPEVHIAPLERKRETTFIIPEQRNNKINYKGRQNIFEESVRAINSISIDRKSSKTPELEEDAYKSNKHNSLANEADSKIGSRKMSFGVVKVSDTLEENFDSIEVDKPTPKNASPKISPDDTHIIFAAAQPPDVPINLREKKKCLLI</sequence>
<evidence type="ECO:0000256" key="4">
    <source>
        <dbReference type="ARBA" id="ARBA00022989"/>
    </source>
</evidence>
<dbReference type="PROSITE" id="PS50216">
    <property type="entry name" value="DHHC"/>
    <property type="match status" value="1"/>
</dbReference>
<evidence type="ECO:0000256" key="3">
    <source>
        <dbReference type="ARBA" id="ARBA00022692"/>
    </source>
</evidence>
<organism evidence="10 11">
    <name type="scientific">Euplotes crassus</name>
    <dbReference type="NCBI Taxonomy" id="5936"/>
    <lineage>
        <taxon>Eukaryota</taxon>
        <taxon>Sar</taxon>
        <taxon>Alveolata</taxon>
        <taxon>Ciliophora</taxon>
        <taxon>Intramacronucleata</taxon>
        <taxon>Spirotrichea</taxon>
        <taxon>Hypotrichia</taxon>
        <taxon>Euplotida</taxon>
        <taxon>Euplotidae</taxon>
        <taxon>Moneuplotes</taxon>
    </lineage>
</organism>
<feature type="transmembrane region" description="Helical" evidence="7">
    <location>
        <begin position="212"/>
        <end position="238"/>
    </location>
</feature>
<gene>
    <name evidence="10" type="ORF">ECRASSUSDP1_LOCUS676</name>
</gene>
<evidence type="ECO:0000256" key="5">
    <source>
        <dbReference type="ARBA" id="ARBA00023136"/>
    </source>
</evidence>
<evidence type="ECO:0000256" key="2">
    <source>
        <dbReference type="ARBA" id="ARBA00022679"/>
    </source>
</evidence>
<proteinExistence type="inferred from homology"/>
<keyword evidence="6 7" id="KW-0012">Acyltransferase</keyword>
<comment type="caution">
    <text evidence="10">The sequence shown here is derived from an EMBL/GenBank/DDBJ whole genome shotgun (WGS) entry which is preliminary data.</text>
</comment>
<feature type="transmembrane region" description="Helical" evidence="7">
    <location>
        <begin position="55"/>
        <end position="74"/>
    </location>
</feature>
<feature type="region of interest" description="Disordered" evidence="8">
    <location>
        <begin position="348"/>
        <end position="370"/>
    </location>
</feature>
<feature type="transmembrane region" description="Helical" evidence="7">
    <location>
        <begin position="166"/>
        <end position="192"/>
    </location>
</feature>
<dbReference type="AlphaFoldDB" id="A0AAD1X5D8"/>
<feature type="transmembrane region" description="Helical" evidence="7">
    <location>
        <begin position="12"/>
        <end position="35"/>
    </location>
</feature>
<comment type="domain">
    <text evidence="7">The DHHC domain is required for palmitoyltransferase activity.</text>
</comment>
<keyword evidence="4 7" id="KW-1133">Transmembrane helix</keyword>
<name>A0AAD1X5D8_EUPCR</name>
<evidence type="ECO:0000313" key="11">
    <source>
        <dbReference type="Proteomes" id="UP001295684"/>
    </source>
</evidence>
<dbReference type="PANTHER" id="PTHR22883">
    <property type="entry name" value="ZINC FINGER DHHC DOMAIN CONTAINING PROTEIN"/>
    <property type="match status" value="1"/>
</dbReference>
<accession>A0AAD1X5D8</accession>
<dbReference type="GO" id="GO:0016020">
    <property type="term" value="C:membrane"/>
    <property type="evidence" value="ECO:0007669"/>
    <property type="project" value="UniProtKB-SubCell"/>
</dbReference>
<evidence type="ECO:0000256" key="7">
    <source>
        <dbReference type="RuleBase" id="RU079119"/>
    </source>
</evidence>
<dbReference type="Proteomes" id="UP001295684">
    <property type="component" value="Unassembled WGS sequence"/>
</dbReference>
<dbReference type="EMBL" id="CAMPGE010000634">
    <property type="protein sequence ID" value="CAI2359387.1"/>
    <property type="molecule type" value="Genomic_DNA"/>
</dbReference>
<protein>
    <recommendedName>
        <fullName evidence="7">Palmitoyltransferase</fullName>
        <ecNumber evidence="7">2.3.1.225</ecNumber>
    </recommendedName>
</protein>
<dbReference type="InterPro" id="IPR001594">
    <property type="entry name" value="Palmitoyltrfase_DHHC"/>
</dbReference>
<dbReference type="EC" id="2.3.1.225" evidence="7"/>
<feature type="compositionally biased region" description="Polar residues" evidence="8">
    <location>
        <begin position="350"/>
        <end position="359"/>
    </location>
</feature>
<keyword evidence="3 7" id="KW-0812">Transmembrane</keyword>
<keyword evidence="5 7" id="KW-0472">Membrane</keyword>
<reference evidence="10" key="1">
    <citation type="submission" date="2023-07" db="EMBL/GenBank/DDBJ databases">
        <authorList>
            <consortium name="AG Swart"/>
            <person name="Singh M."/>
            <person name="Singh A."/>
            <person name="Seah K."/>
            <person name="Emmerich C."/>
        </authorList>
    </citation>
    <scope>NUCLEOTIDE SEQUENCE</scope>
    <source>
        <strain evidence="10">DP1</strain>
    </source>
</reference>
<feature type="domain" description="Palmitoyltransferase DHHC" evidence="9">
    <location>
        <begin position="123"/>
        <end position="249"/>
    </location>
</feature>
<comment type="catalytic activity">
    <reaction evidence="7">
        <text>L-cysteinyl-[protein] + hexadecanoyl-CoA = S-hexadecanoyl-L-cysteinyl-[protein] + CoA</text>
        <dbReference type="Rhea" id="RHEA:36683"/>
        <dbReference type="Rhea" id="RHEA-COMP:10131"/>
        <dbReference type="Rhea" id="RHEA-COMP:11032"/>
        <dbReference type="ChEBI" id="CHEBI:29950"/>
        <dbReference type="ChEBI" id="CHEBI:57287"/>
        <dbReference type="ChEBI" id="CHEBI:57379"/>
        <dbReference type="ChEBI" id="CHEBI:74151"/>
        <dbReference type="EC" id="2.3.1.225"/>
    </reaction>
</comment>
<evidence type="ECO:0000313" key="10">
    <source>
        <dbReference type="EMBL" id="CAI2359387.1"/>
    </source>
</evidence>
<comment type="subcellular location">
    <subcellularLocation>
        <location evidence="1">Membrane</location>
        <topology evidence="1">Multi-pass membrane protein</topology>
    </subcellularLocation>
</comment>
<evidence type="ECO:0000256" key="8">
    <source>
        <dbReference type="SAM" id="MobiDB-lite"/>
    </source>
</evidence>
<dbReference type="GO" id="GO:0005794">
    <property type="term" value="C:Golgi apparatus"/>
    <property type="evidence" value="ECO:0007669"/>
    <property type="project" value="TreeGrafter"/>
</dbReference>
<dbReference type="InterPro" id="IPR039859">
    <property type="entry name" value="PFA4/ZDH16/20/ERF2-like"/>
</dbReference>
<keyword evidence="2 7" id="KW-0808">Transferase</keyword>
<dbReference type="Pfam" id="PF01529">
    <property type="entry name" value="DHHC"/>
    <property type="match status" value="1"/>
</dbReference>
<dbReference type="GO" id="GO:0006612">
    <property type="term" value="P:protein targeting to membrane"/>
    <property type="evidence" value="ECO:0007669"/>
    <property type="project" value="TreeGrafter"/>
</dbReference>
<evidence type="ECO:0000256" key="6">
    <source>
        <dbReference type="ARBA" id="ARBA00023315"/>
    </source>
</evidence>
<feature type="compositionally biased region" description="Polar residues" evidence="8">
    <location>
        <begin position="459"/>
        <end position="480"/>
    </location>
</feature>
<dbReference type="GO" id="GO:0005783">
    <property type="term" value="C:endoplasmic reticulum"/>
    <property type="evidence" value="ECO:0007669"/>
    <property type="project" value="TreeGrafter"/>
</dbReference>
<evidence type="ECO:0000256" key="1">
    <source>
        <dbReference type="ARBA" id="ARBA00004141"/>
    </source>
</evidence>
<evidence type="ECO:0000259" key="9">
    <source>
        <dbReference type="Pfam" id="PF01529"/>
    </source>
</evidence>
<keyword evidence="11" id="KW-1185">Reference proteome</keyword>
<comment type="similarity">
    <text evidence="7">Belongs to the DHHC palmitoyltransferase family.</text>
</comment>
<dbReference type="GO" id="GO:0019706">
    <property type="term" value="F:protein-cysteine S-palmitoyltransferase activity"/>
    <property type="evidence" value="ECO:0007669"/>
    <property type="project" value="UniProtKB-EC"/>
</dbReference>